<evidence type="ECO:0000313" key="4">
    <source>
        <dbReference type="WBParaSite" id="TCLT_0001077901-mRNA-1"/>
    </source>
</evidence>
<name>A0A0N5DC60_THECL</name>
<feature type="domain" description="DOMON" evidence="1">
    <location>
        <begin position="39"/>
        <end position="164"/>
    </location>
</feature>
<evidence type="ECO:0000313" key="3">
    <source>
        <dbReference type="Proteomes" id="UP000276776"/>
    </source>
</evidence>
<dbReference type="EMBL" id="UYYF01005338">
    <property type="protein sequence ID" value="VDN08478.1"/>
    <property type="molecule type" value="Genomic_DNA"/>
</dbReference>
<protein>
    <submittedName>
        <fullName evidence="4">DOMON domain-containing protein</fullName>
    </submittedName>
</protein>
<reference evidence="4" key="1">
    <citation type="submission" date="2017-02" db="UniProtKB">
        <authorList>
            <consortium name="WormBaseParasite"/>
        </authorList>
    </citation>
    <scope>IDENTIFICATION</scope>
</reference>
<proteinExistence type="predicted"/>
<organism evidence="4">
    <name type="scientific">Thelazia callipaeda</name>
    <name type="common">Oriental eyeworm</name>
    <name type="synonym">Parasitic nematode</name>
    <dbReference type="NCBI Taxonomy" id="103827"/>
    <lineage>
        <taxon>Eukaryota</taxon>
        <taxon>Metazoa</taxon>
        <taxon>Ecdysozoa</taxon>
        <taxon>Nematoda</taxon>
        <taxon>Chromadorea</taxon>
        <taxon>Rhabditida</taxon>
        <taxon>Spirurina</taxon>
        <taxon>Spiruromorpha</taxon>
        <taxon>Thelazioidea</taxon>
        <taxon>Thelaziidae</taxon>
        <taxon>Thelazia</taxon>
    </lineage>
</organism>
<dbReference type="AlphaFoldDB" id="A0A0N5DC60"/>
<dbReference type="InterPro" id="IPR005018">
    <property type="entry name" value="DOMON_domain"/>
</dbReference>
<sequence>MEACIIKRLLTLDKKEIITFGSEQIYDYFLAQCSISFGDNYSLQWYVIGKQIYFQLNLSNIPSEEDFWIGIGFSKVQVNSPVDESEVVAVLRLLGMVTLEKFQVKNRKMLSAHSISEENDQTLRTYISNDTTFINANFSRPLHSDSTFDYDISNCAIWTFYTEPVLMNESFVDPIFDALICNVSVLCAKDSLHNFSHILNDVNRIRRQVTPLNPSQQMNQTSNRNLPGLYNPVINPQSTNYTAVLQQNQEALEQYKDISTLLSKNYLYYIYYYQLKQLFETIEINSVVTNFNFSDPSCKLPDPYWCERYVKQYLYWQETYNHLSLRVFCFSTEII</sequence>
<dbReference type="Pfam" id="PF03351">
    <property type="entry name" value="DOMON"/>
    <property type="match status" value="1"/>
</dbReference>
<dbReference type="Proteomes" id="UP000276776">
    <property type="component" value="Unassembled WGS sequence"/>
</dbReference>
<dbReference type="InterPro" id="IPR045266">
    <property type="entry name" value="DOH_DOMON"/>
</dbReference>
<dbReference type="OMA" id="FWIGIGF"/>
<gene>
    <name evidence="2" type="ORF">TCLT_LOCUS10761</name>
</gene>
<keyword evidence="3" id="KW-1185">Reference proteome</keyword>
<dbReference type="CDD" id="cd09631">
    <property type="entry name" value="DOMON_DOH"/>
    <property type="match status" value="1"/>
</dbReference>
<dbReference type="OrthoDB" id="5814313at2759"/>
<dbReference type="WBParaSite" id="TCLT_0001077901-mRNA-1">
    <property type="protein sequence ID" value="TCLT_0001077901-mRNA-1"/>
    <property type="gene ID" value="TCLT_0001077901"/>
</dbReference>
<evidence type="ECO:0000259" key="1">
    <source>
        <dbReference type="PROSITE" id="PS50836"/>
    </source>
</evidence>
<evidence type="ECO:0000313" key="2">
    <source>
        <dbReference type="EMBL" id="VDN08478.1"/>
    </source>
</evidence>
<accession>A0A0N5DC60</accession>
<dbReference type="PROSITE" id="PS50836">
    <property type="entry name" value="DOMON"/>
    <property type="match status" value="1"/>
</dbReference>
<reference evidence="2 3" key="2">
    <citation type="submission" date="2018-11" db="EMBL/GenBank/DDBJ databases">
        <authorList>
            <consortium name="Pathogen Informatics"/>
        </authorList>
    </citation>
    <scope>NUCLEOTIDE SEQUENCE [LARGE SCALE GENOMIC DNA]</scope>
</reference>